<keyword evidence="6" id="KW-0067">ATP-binding</keyword>
<keyword evidence="2" id="KW-0444">Lipid biosynthesis</keyword>
<comment type="pathway">
    <text evidence="9">Isoprenoid biosynthesis; isopentenyl diphosphate biosynthesis via mevalonate pathway; isopentenyl diphosphate from (R)-mevalonate: step 1/3.</text>
</comment>
<dbReference type="GO" id="GO:0004496">
    <property type="term" value="F:mevalonate kinase activity"/>
    <property type="evidence" value="ECO:0007669"/>
    <property type="project" value="UniProtKB-EC"/>
</dbReference>
<accession>A0A3B0W0F9</accession>
<evidence type="ECO:0000259" key="11">
    <source>
        <dbReference type="Pfam" id="PF08544"/>
    </source>
</evidence>
<dbReference type="PRINTS" id="PR00959">
    <property type="entry name" value="MEVGALKINASE"/>
</dbReference>
<evidence type="ECO:0000256" key="3">
    <source>
        <dbReference type="ARBA" id="ARBA00022679"/>
    </source>
</evidence>
<dbReference type="PANTHER" id="PTHR43290">
    <property type="entry name" value="MEVALONATE KINASE"/>
    <property type="match status" value="1"/>
</dbReference>
<dbReference type="SUPFAM" id="SSF54211">
    <property type="entry name" value="Ribosomal protein S5 domain 2-like"/>
    <property type="match status" value="1"/>
</dbReference>
<evidence type="ECO:0000256" key="7">
    <source>
        <dbReference type="ARBA" id="ARBA00022842"/>
    </source>
</evidence>
<feature type="domain" description="GHMP kinase N-terminal" evidence="10">
    <location>
        <begin position="85"/>
        <end position="169"/>
    </location>
</feature>
<dbReference type="GO" id="GO:0005524">
    <property type="term" value="F:ATP binding"/>
    <property type="evidence" value="ECO:0007669"/>
    <property type="project" value="UniProtKB-KW"/>
</dbReference>
<keyword evidence="8" id="KW-0443">Lipid metabolism</keyword>
<proteinExistence type="predicted"/>
<dbReference type="InterPro" id="IPR006204">
    <property type="entry name" value="GHMP_kinase_N_dom"/>
</dbReference>
<evidence type="ECO:0000259" key="10">
    <source>
        <dbReference type="Pfam" id="PF00288"/>
    </source>
</evidence>
<evidence type="ECO:0000256" key="5">
    <source>
        <dbReference type="ARBA" id="ARBA00022777"/>
    </source>
</evidence>
<dbReference type="EMBL" id="UOFB01000346">
    <property type="protein sequence ID" value="VAW49335.1"/>
    <property type="molecule type" value="Genomic_DNA"/>
</dbReference>
<dbReference type="GO" id="GO:0019287">
    <property type="term" value="P:isopentenyl diphosphate biosynthetic process, mevalonate pathway"/>
    <property type="evidence" value="ECO:0007669"/>
    <property type="project" value="UniProtKB-UniPathway"/>
</dbReference>
<dbReference type="Gene3D" id="3.30.70.890">
    <property type="entry name" value="GHMP kinase, C-terminal domain"/>
    <property type="match status" value="1"/>
</dbReference>
<dbReference type="PANTHER" id="PTHR43290:SF2">
    <property type="entry name" value="MEVALONATE KINASE"/>
    <property type="match status" value="1"/>
</dbReference>
<dbReference type="InterPro" id="IPR036554">
    <property type="entry name" value="GHMP_kinase_C_sf"/>
</dbReference>
<keyword evidence="4" id="KW-0547">Nucleotide-binding</keyword>
<dbReference type="EC" id="2.7.1.36" evidence="12"/>
<dbReference type="AlphaFoldDB" id="A0A3B0W0F9"/>
<gene>
    <name evidence="12" type="ORF">MNBD_GAMMA04-2001</name>
</gene>
<evidence type="ECO:0000256" key="4">
    <source>
        <dbReference type="ARBA" id="ARBA00022741"/>
    </source>
</evidence>
<evidence type="ECO:0000313" key="12">
    <source>
        <dbReference type="EMBL" id="VAW49335.1"/>
    </source>
</evidence>
<dbReference type="Gene3D" id="3.30.230.10">
    <property type="match status" value="1"/>
</dbReference>
<dbReference type="InterPro" id="IPR006205">
    <property type="entry name" value="Mev_gal_kin"/>
</dbReference>
<dbReference type="UniPathway" id="UPA00057">
    <property type="reaction ID" value="UER00098"/>
</dbReference>
<sequence length="342" mass="37599">MNSSKKNPPPPIPSVNQWQSQAPANTMILGEHSVVYGHPAIACALNQFITIDWQCRTDNHIHIHSELATFKTQLNSIETHPKLQFVIKALQAFKPHLKHGLNITIRSDFSSTIGLGSSAAVLAAMLHGLKTITQQDFSTLELFNIGHAIILDIQKRGSGTDLAASLMGGGIFFEPATDNKSSPKITQLTLNIPISLIYVGYKTPTSEVLAQVAKHWQEKPEALKTLYQQMGELTQDAFNALQKMPLRDERGKNLNFYHSIIQYQALMEQLGVSDPTLNRIIGLLIRLPTIHAAKISGSGLGDCVLGLGTIRIKPQHRLNAFQIMQIHITPLGATTQTIESSL</sequence>
<dbReference type="SUPFAM" id="SSF55060">
    <property type="entry name" value="GHMP Kinase, C-terminal domain"/>
    <property type="match status" value="1"/>
</dbReference>
<evidence type="ECO:0000256" key="2">
    <source>
        <dbReference type="ARBA" id="ARBA00022516"/>
    </source>
</evidence>
<keyword evidence="1" id="KW-0963">Cytoplasm</keyword>
<dbReference type="Pfam" id="PF08544">
    <property type="entry name" value="GHMP_kinases_C"/>
    <property type="match status" value="1"/>
</dbReference>
<name>A0A3B0W0F9_9ZZZZ</name>
<evidence type="ECO:0000256" key="1">
    <source>
        <dbReference type="ARBA" id="ARBA00022490"/>
    </source>
</evidence>
<keyword evidence="5 12" id="KW-0418">Kinase</keyword>
<feature type="domain" description="GHMP kinase C-terminal" evidence="11">
    <location>
        <begin position="252"/>
        <end position="308"/>
    </location>
</feature>
<evidence type="ECO:0000256" key="9">
    <source>
        <dbReference type="ARBA" id="ARBA00029438"/>
    </source>
</evidence>
<organism evidence="12">
    <name type="scientific">hydrothermal vent metagenome</name>
    <dbReference type="NCBI Taxonomy" id="652676"/>
    <lineage>
        <taxon>unclassified sequences</taxon>
        <taxon>metagenomes</taxon>
        <taxon>ecological metagenomes</taxon>
    </lineage>
</organism>
<evidence type="ECO:0000256" key="8">
    <source>
        <dbReference type="ARBA" id="ARBA00023098"/>
    </source>
</evidence>
<keyword evidence="3 12" id="KW-0808">Transferase</keyword>
<reference evidence="12" key="1">
    <citation type="submission" date="2018-06" db="EMBL/GenBank/DDBJ databases">
        <authorList>
            <person name="Zhirakovskaya E."/>
        </authorList>
    </citation>
    <scope>NUCLEOTIDE SEQUENCE</scope>
</reference>
<dbReference type="InterPro" id="IPR014721">
    <property type="entry name" value="Ribsml_uS5_D2-typ_fold_subgr"/>
</dbReference>
<dbReference type="Pfam" id="PF00288">
    <property type="entry name" value="GHMP_kinases_N"/>
    <property type="match status" value="1"/>
</dbReference>
<dbReference type="InterPro" id="IPR020568">
    <property type="entry name" value="Ribosomal_Su5_D2-typ_SF"/>
</dbReference>
<protein>
    <submittedName>
        <fullName evidence="12">Mevalonate kinase</fullName>
        <ecNumber evidence="12">2.7.1.36</ecNumber>
    </submittedName>
</protein>
<keyword evidence="7" id="KW-0460">Magnesium</keyword>
<dbReference type="InterPro" id="IPR013750">
    <property type="entry name" value="GHMP_kinase_C_dom"/>
</dbReference>
<evidence type="ECO:0000256" key="6">
    <source>
        <dbReference type="ARBA" id="ARBA00022840"/>
    </source>
</evidence>
<dbReference type="GO" id="GO:0005737">
    <property type="term" value="C:cytoplasm"/>
    <property type="evidence" value="ECO:0007669"/>
    <property type="project" value="InterPro"/>
</dbReference>